<feature type="transmembrane region" description="Helical" evidence="1">
    <location>
        <begin position="275"/>
        <end position="299"/>
    </location>
</feature>
<feature type="transmembrane region" description="Helical" evidence="1">
    <location>
        <begin position="92"/>
        <end position="113"/>
    </location>
</feature>
<comment type="caution">
    <text evidence="2">The sequence shown here is derived from an EMBL/GenBank/DDBJ whole genome shotgun (WGS) entry which is preliminary data.</text>
</comment>
<feature type="transmembrane region" description="Helical" evidence="1">
    <location>
        <begin position="202"/>
        <end position="222"/>
    </location>
</feature>
<dbReference type="Proteomes" id="UP000824189">
    <property type="component" value="Unassembled WGS sequence"/>
</dbReference>
<feature type="transmembrane region" description="Helical" evidence="1">
    <location>
        <begin position="21"/>
        <end position="38"/>
    </location>
</feature>
<reference evidence="2" key="2">
    <citation type="submission" date="2021-04" db="EMBL/GenBank/DDBJ databases">
        <authorList>
            <person name="Gilroy R."/>
        </authorList>
    </citation>
    <scope>NUCLEOTIDE SEQUENCE</scope>
    <source>
        <strain evidence="2">4376</strain>
    </source>
</reference>
<evidence type="ECO:0000256" key="1">
    <source>
        <dbReference type="SAM" id="Phobius"/>
    </source>
</evidence>
<feature type="transmembrane region" description="Helical" evidence="1">
    <location>
        <begin position="386"/>
        <end position="409"/>
    </location>
</feature>
<feature type="transmembrane region" description="Helical" evidence="1">
    <location>
        <begin position="356"/>
        <end position="374"/>
    </location>
</feature>
<keyword evidence="1" id="KW-1133">Transmembrane helix</keyword>
<evidence type="ECO:0000313" key="3">
    <source>
        <dbReference type="Proteomes" id="UP000824189"/>
    </source>
</evidence>
<reference evidence="2" key="1">
    <citation type="journal article" date="2021" name="PeerJ">
        <title>Extensive microbial diversity within the chicken gut microbiome revealed by metagenomics and culture.</title>
        <authorList>
            <person name="Gilroy R."/>
            <person name="Ravi A."/>
            <person name="Getino M."/>
            <person name="Pursley I."/>
            <person name="Horton D.L."/>
            <person name="Alikhan N.F."/>
            <person name="Baker D."/>
            <person name="Gharbi K."/>
            <person name="Hall N."/>
            <person name="Watson M."/>
            <person name="Adriaenssens E.M."/>
            <person name="Foster-Nyarko E."/>
            <person name="Jarju S."/>
            <person name="Secka A."/>
            <person name="Antonio M."/>
            <person name="Oren A."/>
            <person name="Chaudhuri R.R."/>
            <person name="La Ragione R."/>
            <person name="Hildebrand F."/>
            <person name="Pallen M.J."/>
        </authorList>
    </citation>
    <scope>NUCLEOTIDE SEQUENCE</scope>
    <source>
        <strain evidence="2">4376</strain>
    </source>
</reference>
<feature type="transmembrane region" description="Helical" evidence="1">
    <location>
        <begin position="333"/>
        <end position="349"/>
    </location>
</feature>
<evidence type="ECO:0008006" key="4">
    <source>
        <dbReference type="Google" id="ProtNLM"/>
    </source>
</evidence>
<evidence type="ECO:0000313" key="2">
    <source>
        <dbReference type="EMBL" id="HIW95581.1"/>
    </source>
</evidence>
<feature type="transmembrane region" description="Helical" evidence="1">
    <location>
        <begin position="133"/>
        <end position="162"/>
    </location>
</feature>
<name>A0A9D1UQT7_9CORY</name>
<feature type="transmembrane region" description="Helical" evidence="1">
    <location>
        <begin position="168"/>
        <end position="190"/>
    </location>
</feature>
<dbReference type="AlphaFoldDB" id="A0A9D1UQT7"/>
<protein>
    <recommendedName>
        <fullName evidence="4">DUF2029 domain-containing protein</fullName>
    </recommendedName>
</protein>
<feature type="transmembrane region" description="Helical" evidence="1">
    <location>
        <begin position="311"/>
        <end position="327"/>
    </location>
</feature>
<sequence>MIRRGGSMSREFMPQDKLWRYWAAVQAAMVLLMLFIRTPTQDVGYYFRGLHLELDEHALADPTKKVTLQEYPDVGVWPLQALDLVTPNNNTVFVISFIAMFIGISAAFMAFLIRAGKRSPHPGSVDGARFWILFSAASGPIMLTRLDLVPGLLVALTAAYLFTRPRVASVLLGAATMSKLWPGVLAAGLVGRWNKRGTWVRLMWFALSLITLAAITAATSGVDRLMSPLAYQGDRGLQVESIFATPLVFLNSFNKDAWVIEYATSKSYEIFGPGVAAGVTASEIATAALIVFALGVALFRFLRGGWTPERTVVFFLALVILLIVTNKVFSPQYLTWFGPLLAVVMALLPTHGLGKLPTVAIIVAGLTTLIYPFMYSPLVFGPNPTAAIILTVRNVLMVYLAFLTVKLMFRQPSHRVA</sequence>
<keyword evidence="1" id="KW-0812">Transmembrane</keyword>
<organism evidence="2 3">
    <name type="scientific">Candidatus Corynebacterium gallistercoris</name>
    <dbReference type="NCBI Taxonomy" id="2838530"/>
    <lineage>
        <taxon>Bacteria</taxon>
        <taxon>Bacillati</taxon>
        <taxon>Actinomycetota</taxon>
        <taxon>Actinomycetes</taxon>
        <taxon>Mycobacteriales</taxon>
        <taxon>Corynebacteriaceae</taxon>
        <taxon>Corynebacterium</taxon>
    </lineage>
</organism>
<gene>
    <name evidence="2" type="ORF">H9867_03725</name>
</gene>
<accession>A0A9D1UQT7</accession>
<keyword evidence="1" id="KW-0472">Membrane</keyword>
<dbReference type="EMBL" id="DXFZ01000043">
    <property type="protein sequence ID" value="HIW95581.1"/>
    <property type="molecule type" value="Genomic_DNA"/>
</dbReference>
<proteinExistence type="predicted"/>